<evidence type="ECO:0000256" key="1">
    <source>
        <dbReference type="SAM" id="MobiDB-lite"/>
    </source>
</evidence>
<dbReference type="PANTHER" id="PTHR23279:SF6">
    <property type="entry name" value="DEFECTIVE PROBOSCIS EXTENSION RESPONSE 7, ISOFORM F"/>
    <property type="match status" value="1"/>
</dbReference>
<dbReference type="InterPro" id="IPR036179">
    <property type="entry name" value="Ig-like_dom_sf"/>
</dbReference>
<dbReference type="PANTHER" id="PTHR23279">
    <property type="entry name" value="DEFECTIVE PROBOSCIS EXTENSION RESPONSE DPR -RELATED"/>
    <property type="match status" value="1"/>
</dbReference>
<evidence type="ECO:0000313" key="4">
    <source>
        <dbReference type="Proteomes" id="UP000479190"/>
    </source>
</evidence>
<dbReference type="FunFam" id="2.60.40.10:FF:000129">
    <property type="entry name" value="CLUMA_CG018772, isoform A"/>
    <property type="match status" value="1"/>
</dbReference>
<keyword evidence="4" id="KW-1185">Reference proteome</keyword>
<evidence type="ECO:0000313" key="3">
    <source>
        <dbReference type="EMBL" id="CAB0033933.1"/>
    </source>
</evidence>
<dbReference type="InterPro" id="IPR013783">
    <property type="entry name" value="Ig-like_fold"/>
</dbReference>
<dbReference type="InterPro" id="IPR003599">
    <property type="entry name" value="Ig_sub"/>
</dbReference>
<dbReference type="PROSITE" id="PS50835">
    <property type="entry name" value="IG_LIKE"/>
    <property type="match status" value="2"/>
</dbReference>
<sequence length="364" mass="38182">MPLCQAPNEKDSGSIGSMSGGGASGKLPVTKFATVSGGSGSGVGTITAATTTTLLSSATHFADEGSENVTALVGHPAVLLCSVRNLGNRTVSWIRKRDLHILTSMALTYTSDGRFTVIGNTETSDDWNLRIDYVQTRDEGIYECQVNTEPKIHRAVYLRVLDVQAEILGPDEVYVRKGSTISLTCMVNSQGVPPSNVTWYHAGNHLALSRSLFCMLRRGGVSLETEKSKGGTTSKLLITRASLGDSGNYSCVSSKAARATVVVHVLNGSTAAAAATEPRVKFHRVGVLVSLPDAFLLAPFALHCYYAAATTTGSTATASTTITTTANATTTTFSRSNSTTTNAAAAAGGRAQARRGNTCFIPYL</sequence>
<feature type="domain" description="Ig-like" evidence="2">
    <location>
        <begin position="150"/>
        <end position="262"/>
    </location>
</feature>
<feature type="domain" description="Ig-like" evidence="2">
    <location>
        <begin position="74"/>
        <end position="147"/>
    </location>
</feature>
<dbReference type="OrthoDB" id="6377396at2759"/>
<accession>A0A6H5I7I4</accession>
<protein>
    <recommendedName>
        <fullName evidence="2">Ig-like domain-containing protein</fullName>
    </recommendedName>
</protein>
<dbReference type="InterPro" id="IPR037448">
    <property type="entry name" value="Zig-8"/>
</dbReference>
<feature type="region of interest" description="Disordered" evidence="1">
    <location>
        <begin position="1"/>
        <end position="22"/>
    </location>
</feature>
<dbReference type="SMART" id="SM00406">
    <property type="entry name" value="IGv"/>
    <property type="match status" value="2"/>
</dbReference>
<dbReference type="GO" id="GO:0050808">
    <property type="term" value="P:synapse organization"/>
    <property type="evidence" value="ECO:0007669"/>
    <property type="project" value="TreeGrafter"/>
</dbReference>
<dbReference type="Pfam" id="PF07686">
    <property type="entry name" value="V-set"/>
    <property type="match status" value="1"/>
</dbReference>
<dbReference type="EMBL" id="CADCXV010000728">
    <property type="protein sequence ID" value="CAB0033933.1"/>
    <property type="molecule type" value="Genomic_DNA"/>
</dbReference>
<dbReference type="InterPro" id="IPR003598">
    <property type="entry name" value="Ig_sub2"/>
</dbReference>
<dbReference type="InterPro" id="IPR007110">
    <property type="entry name" value="Ig-like_dom"/>
</dbReference>
<dbReference type="Pfam" id="PF13927">
    <property type="entry name" value="Ig_3"/>
    <property type="match status" value="1"/>
</dbReference>
<dbReference type="SMART" id="SM00408">
    <property type="entry name" value="IGc2"/>
    <property type="match status" value="2"/>
</dbReference>
<dbReference type="SUPFAM" id="SSF48726">
    <property type="entry name" value="Immunoglobulin"/>
    <property type="match status" value="2"/>
</dbReference>
<dbReference type="Proteomes" id="UP000479190">
    <property type="component" value="Unassembled WGS sequence"/>
</dbReference>
<proteinExistence type="predicted"/>
<dbReference type="Gene3D" id="2.60.40.10">
    <property type="entry name" value="Immunoglobulins"/>
    <property type="match status" value="2"/>
</dbReference>
<dbReference type="GO" id="GO:0032589">
    <property type="term" value="C:neuron projection membrane"/>
    <property type="evidence" value="ECO:0007669"/>
    <property type="project" value="TreeGrafter"/>
</dbReference>
<organism evidence="3 4">
    <name type="scientific">Trichogramma brassicae</name>
    <dbReference type="NCBI Taxonomy" id="86971"/>
    <lineage>
        <taxon>Eukaryota</taxon>
        <taxon>Metazoa</taxon>
        <taxon>Ecdysozoa</taxon>
        <taxon>Arthropoda</taxon>
        <taxon>Hexapoda</taxon>
        <taxon>Insecta</taxon>
        <taxon>Pterygota</taxon>
        <taxon>Neoptera</taxon>
        <taxon>Endopterygota</taxon>
        <taxon>Hymenoptera</taxon>
        <taxon>Apocrita</taxon>
        <taxon>Proctotrupomorpha</taxon>
        <taxon>Chalcidoidea</taxon>
        <taxon>Trichogrammatidae</taxon>
        <taxon>Trichogramma</taxon>
    </lineage>
</organism>
<gene>
    <name evidence="3" type="ORF">TBRA_LOCUS5831</name>
</gene>
<dbReference type="InterPro" id="IPR013106">
    <property type="entry name" value="Ig_V-set"/>
</dbReference>
<reference evidence="3 4" key="1">
    <citation type="submission" date="2020-02" db="EMBL/GenBank/DDBJ databases">
        <authorList>
            <person name="Ferguson B K."/>
        </authorList>
    </citation>
    <scope>NUCLEOTIDE SEQUENCE [LARGE SCALE GENOMIC DNA]</scope>
</reference>
<dbReference type="AlphaFoldDB" id="A0A6H5I7I4"/>
<dbReference type="SMART" id="SM00409">
    <property type="entry name" value="IG"/>
    <property type="match status" value="2"/>
</dbReference>
<evidence type="ECO:0000259" key="2">
    <source>
        <dbReference type="PROSITE" id="PS50835"/>
    </source>
</evidence>
<name>A0A6H5I7I4_9HYME</name>